<evidence type="ECO:0000256" key="11">
    <source>
        <dbReference type="ARBA" id="ARBA00022723"/>
    </source>
</evidence>
<dbReference type="UniPathway" id="UPA00048">
    <property type="reaction ID" value="UER00071"/>
</dbReference>
<proteinExistence type="inferred from homology"/>
<evidence type="ECO:0000259" key="19">
    <source>
        <dbReference type="Pfam" id="PF00330"/>
    </source>
</evidence>
<keyword evidence="12" id="KW-0408">Iron</keyword>
<dbReference type="NCBIfam" id="TIGR00171">
    <property type="entry name" value="leuD"/>
    <property type="match status" value="1"/>
</dbReference>
<feature type="domain" description="Aconitase A/isopropylmalate dehydratase small subunit swivel" evidence="20">
    <location>
        <begin position="620"/>
        <end position="742"/>
    </location>
</feature>
<dbReference type="FunFam" id="3.30.499.10:FF:000006">
    <property type="entry name" value="3-isopropylmalate dehydratase large subunit"/>
    <property type="match status" value="1"/>
</dbReference>
<dbReference type="AlphaFoldDB" id="A0A5N6KWK9"/>
<reference evidence="21 22" key="1">
    <citation type="submission" date="2019-06" db="EMBL/GenBank/DDBJ databases">
        <title>A chromosomal-level reference genome of Carpinus fangiana (Coryloideae, Betulaceae).</title>
        <authorList>
            <person name="Yang X."/>
            <person name="Wang Z."/>
            <person name="Zhang L."/>
            <person name="Hao G."/>
            <person name="Liu J."/>
            <person name="Yang Y."/>
        </authorList>
    </citation>
    <scope>NUCLEOTIDE SEQUENCE [LARGE SCALE GENOMIC DNA]</scope>
    <source>
        <strain evidence="21">Cfa_2016G</strain>
        <tissue evidence="21">Leaf</tissue>
    </source>
</reference>
<keyword evidence="9" id="KW-0004">4Fe-4S</keyword>
<organism evidence="21 22">
    <name type="scientific">Carpinus fangiana</name>
    <dbReference type="NCBI Taxonomy" id="176857"/>
    <lineage>
        <taxon>Eukaryota</taxon>
        <taxon>Viridiplantae</taxon>
        <taxon>Streptophyta</taxon>
        <taxon>Embryophyta</taxon>
        <taxon>Tracheophyta</taxon>
        <taxon>Spermatophyta</taxon>
        <taxon>Magnoliopsida</taxon>
        <taxon>eudicotyledons</taxon>
        <taxon>Gunneridae</taxon>
        <taxon>Pentapetalae</taxon>
        <taxon>rosids</taxon>
        <taxon>fabids</taxon>
        <taxon>Fagales</taxon>
        <taxon>Betulaceae</taxon>
        <taxon>Carpinus</taxon>
    </lineage>
</organism>
<name>A0A5N6KWK9_9ROSI</name>
<comment type="catalytic activity">
    <reaction evidence="1">
        <text>(2R,3S)-3-isopropylmalate = (2S)-2-isopropylmalate</text>
        <dbReference type="Rhea" id="RHEA:32287"/>
        <dbReference type="ChEBI" id="CHEBI:1178"/>
        <dbReference type="ChEBI" id="CHEBI:35121"/>
        <dbReference type="EC" id="4.2.1.33"/>
    </reaction>
</comment>
<sequence>MARGEGDGLEGGGTKDGRAVGSVWEASGASERVGKEEARSQIASTDIAAEHISNPRTRHSLKTQMPAPPASAGNLLFLQLLHESNMPSVTTPPRTLYDKVLEYHIVDERDDGTLLLYIDRHLVHEVTSPQAFEGLRNASRKVRRPDCTLATTDHNVPTTTRKNFKDVGSFVEEQDSRTQCVTLEENVKAFGLTYFGLGDKRQGIVHIIGPEQGFTLPGTTVVCGDSHTSTHGAFGSLAFGIGTSEVEHVLATQTLITKRSKNMKVQVDGELAPGVSSKDIVLYVIGQIGTAGGTGAVIEFCGSAIRGLSMEARMSICNMSIEGGARAGMIAPDQTTFDYLKGRPLSPKYDSPEWKRAVTHWNSLKTDEGAKFDIEVNIDAKDIAPTISWGTSPQDVVAITGVVPGPDDFSTPAAKEACIRALKYMGLTAGTPMQDVVLDKVFIGSCTNARIEDLRAAARVVEGKKVAANIKRALIVPGSGLVKKQAEDEGLDKIFVDAGFEWREAGCSMCLGMNPDILSPQERCASTSNRNFEGRQGAGGRTHLMSPVMAAACALVGKLADVRKVASAAHVSPAKASPKIDVGDAHVEDVLDDEDLDRILDAPESDNDEVQTKAPAVGGMPPFTQLKGIAAPMEQSNIDTDAIIPKQFLKTIKRSGLGTALFNGWRYDPATGKDEPDFILNKDPYRNSKILVAGPNFGCGSSREHAPWALLDFGIKCIIAPSYADIFFNNTFKNGMLPLNLEGEAYEKVLAEAKAGREIEVDLPAQTIKSADGTDLAKFEVESFRKHCLVNGLDDIGLTMQLEAKIKKFEKRRTEDTPWLDGSGYLKRDRNGAVKIEAVPVPKTNRGETKEEPLEW</sequence>
<comment type="similarity">
    <text evidence="5">Belongs to the aconitase/IPM isomerase family.</text>
</comment>
<dbReference type="PANTHER" id="PTHR43822:SF9">
    <property type="entry name" value="3-ISOPROPYLMALATE DEHYDRATASE"/>
    <property type="match status" value="1"/>
</dbReference>
<feature type="region of interest" description="Disordered" evidence="18">
    <location>
        <begin position="1"/>
        <end position="42"/>
    </location>
</feature>
<evidence type="ECO:0000313" key="21">
    <source>
        <dbReference type="EMBL" id="KAB8349782.1"/>
    </source>
</evidence>
<feature type="domain" description="Aconitase/3-isopropylmalate dehydratase large subunit alpha/beta/alpha" evidence="19">
    <location>
        <begin position="98"/>
        <end position="557"/>
    </location>
</feature>
<keyword evidence="14" id="KW-0456">Lyase</keyword>
<evidence type="ECO:0000256" key="16">
    <source>
        <dbReference type="ARBA" id="ARBA00031631"/>
    </source>
</evidence>
<evidence type="ECO:0000256" key="17">
    <source>
        <dbReference type="ARBA" id="ARBA00033368"/>
    </source>
</evidence>
<dbReference type="GO" id="GO:0046872">
    <property type="term" value="F:metal ion binding"/>
    <property type="evidence" value="ECO:0007669"/>
    <property type="project" value="UniProtKB-KW"/>
</dbReference>
<dbReference type="SUPFAM" id="SSF53732">
    <property type="entry name" value="Aconitase iron-sulfur domain"/>
    <property type="match status" value="1"/>
</dbReference>
<evidence type="ECO:0000256" key="6">
    <source>
        <dbReference type="ARBA" id="ARBA00011998"/>
    </source>
</evidence>
<dbReference type="NCBIfam" id="NF002458">
    <property type="entry name" value="PRK01641.1"/>
    <property type="match status" value="1"/>
</dbReference>
<keyword evidence="8" id="KW-0432">Leucine biosynthesis</keyword>
<evidence type="ECO:0000256" key="5">
    <source>
        <dbReference type="ARBA" id="ARBA00007185"/>
    </source>
</evidence>
<keyword evidence="15" id="KW-0100">Branched-chain amino acid biosynthesis</keyword>
<dbReference type="NCBIfam" id="NF004016">
    <property type="entry name" value="PRK05478.1"/>
    <property type="match status" value="1"/>
</dbReference>
<dbReference type="OrthoDB" id="2279155at2759"/>
<evidence type="ECO:0000259" key="20">
    <source>
        <dbReference type="Pfam" id="PF00694"/>
    </source>
</evidence>
<keyword evidence="11" id="KW-0479">Metal-binding</keyword>
<dbReference type="InterPro" id="IPR050067">
    <property type="entry name" value="IPM_dehydratase_rel_enz"/>
</dbReference>
<dbReference type="PRINTS" id="PR00415">
    <property type="entry name" value="ACONITASE"/>
</dbReference>
<protein>
    <recommendedName>
        <fullName evidence="7">3-isopropylmalate dehydratase</fullName>
        <ecNumber evidence="6">4.2.1.33</ecNumber>
    </recommendedName>
    <alternativeName>
        <fullName evidence="16">Alpha-IPM isomerase</fullName>
    </alternativeName>
    <alternativeName>
        <fullName evidence="17">Isopropylmalate isomerase</fullName>
    </alternativeName>
</protein>
<evidence type="ECO:0000256" key="2">
    <source>
        <dbReference type="ARBA" id="ARBA00001966"/>
    </source>
</evidence>
<comment type="function">
    <text evidence="3">Catalyzes the isomerization between 2-isopropylmalate and 3-isopropylmalate, via the formation of 2-isopropylmaleate.</text>
</comment>
<dbReference type="GO" id="GO:0009098">
    <property type="term" value="P:L-leucine biosynthetic process"/>
    <property type="evidence" value="ECO:0007669"/>
    <property type="project" value="UniProtKB-UniPathway"/>
</dbReference>
<evidence type="ECO:0000256" key="10">
    <source>
        <dbReference type="ARBA" id="ARBA00022605"/>
    </source>
</evidence>
<dbReference type="CDD" id="cd01577">
    <property type="entry name" value="IPMI_Swivel"/>
    <property type="match status" value="1"/>
</dbReference>
<dbReference type="HAMAP" id="MF_01031">
    <property type="entry name" value="LeuD_type1"/>
    <property type="match status" value="1"/>
</dbReference>
<dbReference type="InterPro" id="IPR004430">
    <property type="entry name" value="3-IsopropMal_deHydase_lsu"/>
</dbReference>
<dbReference type="InterPro" id="IPR033940">
    <property type="entry name" value="IPMI_Swivel"/>
</dbReference>
<dbReference type="EC" id="4.2.1.33" evidence="6"/>
<dbReference type="Proteomes" id="UP000327013">
    <property type="component" value="Unassembled WGS sequence"/>
</dbReference>
<dbReference type="InterPro" id="IPR015928">
    <property type="entry name" value="Aconitase/3IPM_dehydase_swvl"/>
</dbReference>
<dbReference type="NCBIfam" id="TIGR00170">
    <property type="entry name" value="leuC"/>
    <property type="match status" value="1"/>
</dbReference>
<evidence type="ECO:0000256" key="1">
    <source>
        <dbReference type="ARBA" id="ARBA00000491"/>
    </source>
</evidence>
<dbReference type="FunFam" id="3.20.19.10:FF:000003">
    <property type="entry name" value="3-isopropylmalate dehydratase small subunit"/>
    <property type="match status" value="1"/>
</dbReference>
<evidence type="ECO:0000256" key="9">
    <source>
        <dbReference type="ARBA" id="ARBA00022485"/>
    </source>
</evidence>
<dbReference type="Gene3D" id="3.30.499.10">
    <property type="entry name" value="Aconitase, domain 3"/>
    <property type="match status" value="2"/>
</dbReference>
<evidence type="ECO:0000256" key="12">
    <source>
        <dbReference type="ARBA" id="ARBA00023004"/>
    </source>
</evidence>
<keyword evidence="10" id="KW-0028">Amino-acid biosynthesis</keyword>
<dbReference type="NCBIfam" id="NF009116">
    <property type="entry name" value="PRK12466.1"/>
    <property type="match status" value="1"/>
</dbReference>
<dbReference type="InterPro" id="IPR015931">
    <property type="entry name" value="Acnase/IPM_dHydase_lsu_aba_1/3"/>
</dbReference>
<evidence type="ECO:0000256" key="18">
    <source>
        <dbReference type="SAM" id="MobiDB-lite"/>
    </source>
</evidence>
<dbReference type="Gene3D" id="3.20.19.10">
    <property type="entry name" value="Aconitase, domain 4"/>
    <property type="match status" value="1"/>
</dbReference>
<evidence type="ECO:0000256" key="8">
    <source>
        <dbReference type="ARBA" id="ARBA00022430"/>
    </source>
</evidence>
<comment type="pathway">
    <text evidence="4">Amino-acid biosynthesis; L-leucine biosynthesis; L-leucine from 3-methyl-2-oxobutanoate: step 2/4.</text>
</comment>
<dbReference type="FunFam" id="3.30.499.10:FF:000007">
    <property type="entry name" value="3-isopropylmalate dehydratase large subunit"/>
    <property type="match status" value="1"/>
</dbReference>
<evidence type="ECO:0000256" key="7">
    <source>
        <dbReference type="ARBA" id="ARBA00014371"/>
    </source>
</evidence>
<comment type="cofactor">
    <cofactor evidence="2">
        <name>[4Fe-4S] cluster</name>
        <dbReference type="ChEBI" id="CHEBI:49883"/>
    </cofactor>
</comment>
<keyword evidence="22" id="KW-1185">Reference proteome</keyword>
<dbReference type="PROSITE" id="PS00450">
    <property type="entry name" value="ACONITASE_1"/>
    <property type="match status" value="1"/>
</dbReference>
<dbReference type="Pfam" id="PF00330">
    <property type="entry name" value="Aconitase"/>
    <property type="match status" value="1"/>
</dbReference>
<evidence type="ECO:0000313" key="22">
    <source>
        <dbReference type="Proteomes" id="UP000327013"/>
    </source>
</evidence>
<dbReference type="InterPro" id="IPR004431">
    <property type="entry name" value="3-IsopropMal_deHydase_ssu"/>
</dbReference>
<dbReference type="CDD" id="cd01583">
    <property type="entry name" value="IPMI"/>
    <property type="match status" value="1"/>
</dbReference>
<dbReference type="PANTHER" id="PTHR43822">
    <property type="entry name" value="HOMOACONITASE, MITOCHONDRIAL-RELATED"/>
    <property type="match status" value="1"/>
</dbReference>
<dbReference type="HAMAP" id="MF_01026">
    <property type="entry name" value="LeuC_type1"/>
    <property type="match status" value="1"/>
</dbReference>
<evidence type="ECO:0000256" key="15">
    <source>
        <dbReference type="ARBA" id="ARBA00023304"/>
    </source>
</evidence>
<comment type="caution">
    <text evidence="21">The sequence shown here is derived from an EMBL/GenBank/DDBJ whole genome shotgun (WGS) entry which is preliminary data.</text>
</comment>
<keyword evidence="13" id="KW-0411">Iron-sulfur</keyword>
<dbReference type="InterPro" id="IPR018136">
    <property type="entry name" value="Aconitase_4Fe-4S_BS"/>
</dbReference>
<dbReference type="Pfam" id="PF00694">
    <property type="entry name" value="Aconitase_C"/>
    <property type="match status" value="1"/>
</dbReference>
<dbReference type="GO" id="GO:0003861">
    <property type="term" value="F:3-isopropylmalate dehydratase activity"/>
    <property type="evidence" value="ECO:0007669"/>
    <property type="project" value="UniProtKB-EC"/>
</dbReference>
<dbReference type="InterPro" id="IPR036008">
    <property type="entry name" value="Aconitase_4Fe-4S_dom"/>
</dbReference>
<accession>A0A5N6KWK9</accession>
<dbReference type="EMBL" id="VIBQ01000014">
    <property type="protein sequence ID" value="KAB8349782.1"/>
    <property type="molecule type" value="Genomic_DNA"/>
</dbReference>
<dbReference type="InterPro" id="IPR033941">
    <property type="entry name" value="IPMI_cat"/>
</dbReference>
<dbReference type="GO" id="GO:0009316">
    <property type="term" value="C:3-isopropylmalate dehydratase complex"/>
    <property type="evidence" value="ECO:0007669"/>
    <property type="project" value="InterPro"/>
</dbReference>
<evidence type="ECO:0000256" key="13">
    <source>
        <dbReference type="ARBA" id="ARBA00023014"/>
    </source>
</evidence>
<dbReference type="InterPro" id="IPR000573">
    <property type="entry name" value="AconitaseA/IPMdHydase_ssu_swvl"/>
</dbReference>
<evidence type="ECO:0000256" key="4">
    <source>
        <dbReference type="ARBA" id="ARBA00004729"/>
    </source>
</evidence>
<evidence type="ECO:0000256" key="14">
    <source>
        <dbReference type="ARBA" id="ARBA00023239"/>
    </source>
</evidence>
<dbReference type="GO" id="GO:0051539">
    <property type="term" value="F:4 iron, 4 sulfur cluster binding"/>
    <property type="evidence" value="ECO:0007669"/>
    <property type="project" value="UniProtKB-KW"/>
</dbReference>
<evidence type="ECO:0000256" key="3">
    <source>
        <dbReference type="ARBA" id="ARBA00002695"/>
    </source>
</evidence>
<dbReference type="SUPFAM" id="SSF52016">
    <property type="entry name" value="LeuD/IlvD-like"/>
    <property type="match status" value="1"/>
</dbReference>
<dbReference type="PROSITE" id="PS01244">
    <property type="entry name" value="ACONITASE_2"/>
    <property type="match status" value="1"/>
</dbReference>
<gene>
    <name evidence="21" type="ORF">FH972_023796</name>
</gene>
<dbReference type="InterPro" id="IPR001030">
    <property type="entry name" value="Acoase/IPM_deHydtase_lsu_aba"/>
</dbReference>